<keyword evidence="2" id="KW-0378">Hydrolase</keyword>
<dbReference type="PANTHER" id="PTHR13748">
    <property type="entry name" value="COBW-RELATED"/>
    <property type="match status" value="1"/>
</dbReference>
<proteinExistence type="inferred from homology"/>
<dbReference type="InterPro" id="IPR003495">
    <property type="entry name" value="CobW/HypB/UreG_nucleotide-bd"/>
</dbReference>
<reference evidence="8 9" key="1">
    <citation type="submission" date="2016-11" db="EMBL/GenBank/DDBJ databases">
        <authorList>
            <person name="Jaros S."/>
            <person name="Januszkiewicz K."/>
            <person name="Wedrychowicz H."/>
        </authorList>
    </citation>
    <scope>NUCLEOTIDE SEQUENCE [LARGE SCALE GENOMIC DNA]</scope>
    <source>
        <strain evidence="8 9">DSM 14916</strain>
    </source>
</reference>
<keyword evidence="1" id="KW-0547">Nucleotide-binding</keyword>
<evidence type="ECO:0000256" key="6">
    <source>
        <dbReference type="ARBA" id="ARBA00049117"/>
    </source>
</evidence>
<dbReference type="SUPFAM" id="SSF52540">
    <property type="entry name" value="P-loop containing nucleoside triphosphate hydrolases"/>
    <property type="match status" value="1"/>
</dbReference>
<evidence type="ECO:0000313" key="8">
    <source>
        <dbReference type="EMBL" id="SHI68257.1"/>
    </source>
</evidence>
<name>A0A1M6D4R5_9PROT</name>
<evidence type="ECO:0000256" key="3">
    <source>
        <dbReference type="ARBA" id="ARBA00023186"/>
    </source>
</evidence>
<sequence>MRFLADAVEQGQLPAAILGGFLGSGKTTLLNALLRQPGMAGTAVAINEFGEVPIDQHLVEAESGTGPDRTVTMANGCLCCDLSGDLEGAVMRIFARREAGALPRFARLLVEPSGLADPAPIAQALLRNPVLSRVLRLDSILVTVDALFARGQLAEHPEARAQVALADKLLLTKTDLAEPAGTARLREELARLNPLAPVIGMRQGEADPGVLFPARFLGTPGAPPPVVEWLDALPPLHHRHQHHAHTQGTAALSLVSDTPPLWQAFENWLRRVRIEGGEKLLRVKGLIGVPGQSGPVVVQGVQHVLHPPVQLPAWPGGDRRSRLVLITNGLSHSPLRQGWDALFAAPAPA</sequence>
<dbReference type="InterPro" id="IPR011629">
    <property type="entry name" value="CobW-like_C"/>
</dbReference>
<evidence type="ECO:0000256" key="5">
    <source>
        <dbReference type="ARBA" id="ARBA00045658"/>
    </source>
</evidence>
<dbReference type="RefSeq" id="WP_073131745.1">
    <property type="nucleotide sequence ID" value="NZ_FQZF01000004.1"/>
</dbReference>
<comment type="similarity">
    <text evidence="4">Belongs to the SIMIBI class G3E GTPase family. ZNG1 subfamily.</text>
</comment>
<protein>
    <submittedName>
        <fullName evidence="8">GTPase, G3E family</fullName>
    </submittedName>
</protein>
<comment type="function">
    <text evidence="5">Zinc chaperone that directly transfers zinc cofactor to target proteins, thereby activating them. Zinc is transferred from the CXCC motif in the GTPase domain to the zinc binding site in target proteins in a process requiring GTP hydrolysis.</text>
</comment>
<dbReference type="GO" id="GO:0005737">
    <property type="term" value="C:cytoplasm"/>
    <property type="evidence" value="ECO:0007669"/>
    <property type="project" value="TreeGrafter"/>
</dbReference>
<dbReference type="Proteomes" id="UP000184387">
    <property type="component" value="Unassembled WGS sequence"/>
</dbReference>
<evidence type="ECO:0000313" key="9">
    <source>
        <dbReference type="Proteomes" id="UP000184387"/>
    </source>
</evidence>
<dbReference type="InterPro" id="IPR036627">
    <property type="entry name" value="CobW-likC_sf"/>
</dbReference>
<organism evidence="8 9">
    <name type="scientific">Muricoccus roseus</name>
    <dbReference type="NCBI Taxonomy" id="198092"/>
    <lineage>
        <taxon>Bacteria</taxon>
        <taxon>Pseudomonadati</taxon>
        <taxon>Pseudomonadota</taxon>
        <taxon>Alphaproteobacteria</taxon>
        <taxon>Acetobacterales</taxon>
        <taxon>Roseomonadaceae</taxon>
        <taxon>Muricoccus</taxon>
    </lineage>
</organism>
<dbReference type="AlphaFoldDB" id="A0A1M6D4R5"/>
<feature type="domain" description="CobW C-terminal" evidence="7">
    <location>
        <begin position="249"/>
        <end position="343"/>
    </location>
</feature>
<dbReference type="EMBL" id="FQZF01000004">
    <property type="protein sequence ID" value="SHI68257.1"/>
    <property type="molecule type" value="Genomic_DNA"/>
</dbReference>
<dbReference type="GO" id="GO:0000166">
    <property type="term" value="F:nucleotide binding"/>
    <property type="evidence" value="ECO:0007669"/>
    <property type="project" value="UniProtKB-KW"/>
</dbReference>
<dbReference type="InterPro" id="IPR051316">
    <property type="entry name" value="Zinc-reg_GTPase_activator"/>
</dbReference>
<evidence type="ECO:0000259" key="7">
    <source>
        <dbReference type="SMART" id="SM00833"/>
    </source>
</evidence>
<dbReference type="Gene3D" id="3.30.1220.10">
    <property type="entry name" value="CobW-like, C-terminal domain"/>
    <property type="match status" value="1"/>
</dbReference>
<dbReference type="SUPFAM" id="SSF90002">
    <property type="entry name" value="Hypothetical protein YjiA, C-terminal domain"/>
    <property type="match status" value="1"/>
</dbReference>
<evidence type="ECO:0000256" key="2">
    <source>
        <dbReference type="ARBA" id="ARBA00022801"/>
    </source>
</evidence>
<dbReference type="CDD" id="cd03112">
    <property type="entry name" value="CobW-like"/>
    <property type="match status" value="1"/>
</dbReference>
<accession>A0A1M6D4R5</accession>
<evidence type="ECO:0000256" key="1">
    <source>
        <dbReference type="ARBA" id="ARBA00022741"/>
    </source>
</evidence>
<comment type="catalytic activity">
    <reaction evidence="6">
        <text>GTP + H2O = GDP + phosphate + H(+)</text>
        <dbReference type="Rhea" id="RHEA:19669"/>
        <dbReference type="ChEBI" id="CHEBI:15377"/>
        <dbReference type="ChEBI" id="CHEBI:15378"/>
        <dbReference type="ChEBI" id="CHEBI:37565"/>
        <dbReference type="ChEBI" id="CHEBI:43474"/>
        <dbReference type="ChEBI" id="CHEBI:58189"/>
    </reaction>
    <physiologicalReaction direction="left-to-right" evidence="6">
        <dbReference type="Rhea" id="RHEA:19670"/>
    </physiologicalReaction>
</comment>
<dbReference type="InterPro" id="IPR027417">
    <property type="entry name" value="P-loop_NTPase"/>
</dbReference>
<dbReference type="OrthoDB" id="9808822at2"/>
<keyword evidence="3" id="KW-0143">Chaperone</keyword>
<dbReference type="SMART" id="SM00833">
    <property type="entry name" value="CobW_C"/>
    <property type="match status" value="1"/>
</dbReference>
<dbReference type="GO" id="GO:0016787">
    <property type="term" value="F:hydrolase activity"/>
    <property type="evidence" value="ECO:0007669"/>
    <property type="project" value="UniProtKB-KW"/>
</dbReference>
<evidence type="ECO:0000256" key="4">
    <source>
        <dbReference type="ARBA" id="ARBA00034320"/>
    </source>
</evidence>
<dbReference type="Pfam" id="PF02492">
    <property type="entry name" value="cobW"/>
    <property type="match status" value="1"/>
</dbReference>
<keyword evidence="9" id="KW-1185">Reference proteome</keyword>
<dbReference type="Gene3D" id="3.40.50.300">
    <property type="entry name" value="P-loop containing nucleotide triphosphate hydrolases"/>
    <property type="match status" value="1"/>
</dbReference>
<gene>
    <name evidence="8" type="ORF">SAMN02745194_00819</name>
</gene>
<dbReference type="STRING" id="198092.SAMN02745194_00819"/>
<dbReference type="PANTHER" id="PTHR13748:SF62">
    <property type="entry name" value="COBW DOMAIN-CONTAINING PROTEIN"/>
    <property type="match status" value="1"/>
</dbReference>
<dbReference type="Pfam" id="PF07683">
    <property type="entry name" value="CobW_C"/>
    <property type="match status" value="1"/>
</dbReference>